<feature type="compositionally biased region" description="Acidic residues" evidence="1">
    <location>
        <begin position="167"/>
        <end position="182"/>
    </location>
</feature>
<feature type="region of interest" description="Disordered" evidence="1">
    <location>
        <begin position="122"/>
        <end position="184"/>
    </location>
</feature>
<sequence>MTPAGSPTPSSIVSDDDTERSFSDTEGFLNEARRSASPEVNGSERSYGSDESFELDWIEGTKWDGDPLQRYYRLKFRGYPKSEWQHERNVDALELVRCFWENDHRGDELCIEAQQQLIREMDERSDPEDMRADLHPRDRPSTSGTRQQKGKQRQQLKPRIRASSEQADSDSSSEDEDEDEDDTRPLRFRQISLLHSMNTPGNPSSSYFEYQPRDPELRELLKITALETEIFADAQNLDELSSKQEILAAYHYRRQLEMSKLGKDPRSIECPELQLDQSSYSSDNPELAGPLEKALKELESLKLDGVKGRKMKITFKEPGQRITPTADGRKERAGGGFISHPERATPLNSPTTRPYVPTSYVPPAQDSLSNMPTDSRDSDERSSTATLRASPHPPSQPLKARPDASRPPILNEPSQTPESLPKRALAPILRPANERRLNSEEEEAMMLQANPRLKRKFVDTHQQQEQQHPFHHTINFSPTESPIPASNQITTPYKQVVSKILAVSRNFVCERNPYSFLEYTNNNPTFSRP</sequence>
<dbReference type="CDD" id="cd00024">
    <property type="entry name" value="CD_CSD"/>
    <property type="match status" value="1"/>
</dbReference>
<name>A0A2S4VUE2_9BASI</name>
<feature type="compositionally biased region" description="Basic residues" evidence="1">
    <location>
        <begin position="148"/>
        <end position="160"/>
    </location>
</feature>
<feature type="region of interest" description="Disordered" evidence="1">
    <location>
        <begin position="1"/>
        <end position="51"/>
    </location>
</feature>
<reference evidence="3" key="3">
    <citation type="journal article" date="2018" name="Mol. Plant Microbe Interact.">
        <title>Genome sequence resources for the wheat stripe rust pathogen (Puccinia striiformis f. sp. tritici) and the barley stripe rust pathogen (Puccinia striiformis f. sp. hordei).</title>
        <authorList>
            <person name="Xia C."/>
            <person name="Wang M."/>
            <person name="Yin C."/>
            <person name="Cornejo O.E."/>
            <person name="Hulbert S.H."/>
            <person name="Chen X."/>
        </authorList>
    </citation>
    <scope>NUCLEOTIDE SEQUENCE [LARGE SCALE GENOMIC DNA]</scope>
    <source>
        <strain evidence="3">93TX-2</strain>
    </source>
</reference>
<evidence type="ECO:0000256" key="1">
    <source>
        <dbReference type="SAM" id="MobiDB-lite"/>
    </source>
</evidence>
<keyword evidence="3" id="KW-1185">Reference proteome</keyword>
<evidence type="ECO:0000313" key="3">
    <source>
        <dbReference type="Proteomes" id="UP000238274"/>
    </source>
</evidence>
<comment type="caution">
    <text evidence="2">The sequence shown here is derived from an EMBL/GenBank/DDBJ whole genome shotgun (WGS) entry which is preliminary data.</text>
</comment>
<dbReference type="VEuPathDB" id="FungiDB:PSHT_07842"/>
<dbReference type="OrthoDB" id="2507661at2759"/>
<feature type="compositionally biased region" description="Polar residues" evidence="1">
    <location>
        <begin position="1"/>
        <end position="13"/>
    </location>
</feature>
<feature type="compositionally biased region" description="Basic and acidic residues" evidence="1">
    <location>
        <begin position="122"/>
        <end position="140"/>
    </location>
</feature>
<organism evidence="2 3">
    <name type="scientific">Puccinia striiformis</name>
    <dbReference type="NCBI Taxonomy" id="27350"/>
    <lineage>
        <taxon>Eukaryota</taxon>
        <taxon>Fungi</taxon>
        <taxon>Dikarya</taxon>
        <taxon>Basidiomycota</taxon>
        <taxon>Pucciniomycotina</taxon>
        <taxon>Pucciniomycetes</taxon>
        <taxon>Pucciniales</taxon>
        <taxon>Pucciniaceae</taxon>
        <taxon>Puccinia</taxon>
    </lineage>
</organism>
<evidence type="ECO:0000313" key="2">
    <source>
        <dbReference type="EMBL" id="POW13144.1"/>
    </source>
</evidence>
<proteinExistence type="predicted"/>
<reference evidence="2 3" key="1">
    <citation type="submission" date="2017-12" db="EMBL/GenBank/DDBJ databases">
        <title>Gene loss provides genomic basis for host adaptation in cereal stripe rust fungi.</title>
        <authorList>
            <person name="Xia C."/>
        </authorList>
    </citation>
    <scope>NUCLEOTIDE SEQUENCE [LARGE SCALE GENOMIC DNA]</scope>
    <source>
        <strain evidence="2 3">93TX-2</strain>
    </source>
</reference>
<feature type="region of interest" description="Disordered" evidence="1">
    <location>
        <begin position="314"/>
        <end position="437"/>
    </location>
</feature>
<gene>
    <name evidence="2" type="ORF">PSHT_07842</name>
</gene>
<dbReference type="AlphaFoldDB" id="A0A2S4VUE2"/>
<dbReference type="EMBL" id="PKSM01000099">
    <property type="protein sequence ID" value="POW13144.1"/>
    <property type="molecule type" value="Genomic_DNA"/>
</dbReference>
<dbReference type="VEuPathDB" id="FungiDB:PSTT_10751"/>
<reference evidence="3" key="2">
    <citation type="journal article" date="2018" name="BMC Genomics">
        <title>Genomic insights into host adaptation between the wheat stripe rust pathogen (Puccinia striiformis f. sp. tritici) and the barley stripe rust pathogen (Puccinia striiformis f. sp. hordei).</title>
        <authorList>
            <person name="Xia C."/>
            <person name="Wang M."/>
            <person name="Yin C."/>
            <person name="Cornejo O.E."/>
            <person name="Hulbert S.H."/>
            <person name="Chen X."/>
        </authorList>
    </citation>
    <scope>NUCLEOTIDE SEQUENCE [LARGE SCALE GENOMIC DNA]</scope>
    <source>
        <strain evidence="3">93TX-2</strain>
    </source>
</reference>
<accession>A0A2S4VUE2</accession>
<evidence type="ECO:0008006" key="4">
    <source>
        <dbReference type="Google" id="ProtNLM"/>
    </source>
</evidence>
<protein>
    <recommendedName>
        <fullName evidence="4">Chromo domain-containing protein</fullName>
    </recommendedName>
</protein>
<dbReference type="Proteomes" id="UP000238274">
    <property type="component" value="Unassembled WGS sequence"/>
</dbReference>